<organism evidence="2 3">
    <name type="scientific">Thiosulfativibrio zosterae</name>
    <dbReference type="NCBI Taxonomy" id="2675053"/>
    <lineage>
        <taxon>Bacteria</taxon>
        <taxon>Pseudomonadati</taxon>
        <taxon>Pseudomonadota</taxon>
        <taxon>Gammaproteobacteria</taxon>
        <taxon>Thiotrichales</taxon>
        <taxon>Piscirickettsiaceae</taxon>
        <taxon>Thiosulfativibrio</taxon>
    </lineage>
</organism>
<name>A0A6F8PNU1_9GAMM</name>
<dbReference type="KEGG" id="tzo:THMIRHAT_14640"/>
<dbReference type="SUPFAM" id="SSF50475">
    <property type="entry name" value="FMN-binding split barrel"/>
    <property type="match status" value="1"/>
</dbReference>
<dbReference type="InterPro" id="IPR012349">
    <property type="entry name" value="Split_barrel_FMN-bd"/>
</dbReference>
<gene>
    <name evidence="2" type="ORF">THMIRHAT_14640</name>
</gene>
<feature type="domain" description="Pyridoxamine 5'-phosphate oxidase N-terminal" evidence="1">
    <location>
        <begin position="30"/>
        <end position="130"/>
    </location>
</feature>
<keyword evidence="3" id="KW-1185">Reference proteome</keyword>
<dbReference type="Pfam" id="PF01243">
    <property type="entry name" value="PNPOx_N"/>
    <property type="match status" value="1"/>
</dbReference>
<dbReference type="Gene3D" id="2.30.110.10">
    <property type="entry name" value="Electron Transport, Fmn-binding Protein, Chain A"/>
    <property type="match status" value="1"/>
</dbReference>
<dbReference type="PANTHER" id="PTHR42815">
    <property type="entry name" value="FAD-BINDING, PUTATIVE (AFU_ORTHOLOGUE AFUA_6G07600)-RELATED"/>
    <property type="match status" value="1"/>
</dbReference>
<sequence length="193" mass="21961">MTEITTLENLTALFPQPKPLVLDKVVQKLDPHTRHFLSLCSMAVYSTINPQGHVDTSPRGGKAGFIKVLNDSTLLLPEYAGNHRLDTLKNILLSSDQEMGILCFAPGIEETLRLKGTAKIFDKTDNEALFCHFDTQPKIVIQFQLHTLYFQCSSALKLAQLWRKSPYIKAKEWPSIYKIINDQIIYNLQNKDK</sequence>
<dbReference type="RefSeq" id="WP_173291497.1">
    <property type="nucleotide sequence ID" value="NZ_AP021888.1"/>
</dbReference>
<dbReference type="InterPro" id="IPR011576">
    <property type="entry name" value="Pyridox_Oxase_N"/>
</dbReference>
<evidence type="ECO:0000313" key="2">
    <source>
        <dbReference type="EMBL" id="BBP43718.1"/>
    </source>
</evidence>
<accession>A0A6F8PNU1</accession>
<evidence type="ECO:0000259" key="1">
    <source>
        <dbReference type="Pfam" id="PF01243"/>
    </source>
</evidence>
<proteinExistence type="predicted"/>
<dbReference type="AlphaFoldDB" id="A0A6F8PNU1"/>
<evidence type="ECO:0000313" key="3">
    <source>
        <dbReference type="Proteomes" id="UP000501466"/>
    </source>
</evidence>
<dbReference type="Proteomes" id="UP000501466">
    <property type="component" value="Chromosome"/>
</dbReference>
<dbReference type="PANTHER" id="PTHR42815:SF2">
    <property type="entry name" value="FAD-BINDING, PUTATIVE (AFU_ORTHOLOGUE AFUA_6G07600)-RELATED"/>
    <property type="match status" value="1"/>
</dbReference>
<dbReference type="EMBL" id="AP021888">
    <property type="protein sequence ID" value="BBP43718.1"/>
    <property type="molecule type" value="Genomic_DNA"/>
</dbReference>
<reference evidence="3" key="1">
    <citation type="submission" date="2019-11" db="EMBL/GenBank/DDBJ databases">
        <title>Isolation and characterization of two novel species in the genus Thiomicrorhabdus.</title>
        <authorList>
            <person name="Mochizuki J."/>
            <person name="Kojima H."/>
            <person name="Fukui M."/>
        </authorList>
    </citation>
    <scope>NUCLEOTIDE SEQUENCE [LARGE SCALE GENOMIC DNA]</scope>
    <source>
        <strain evidence="3">AkT22</strain>
    </source>
</reference>
<protein>
    <recommendedName>
        <fullName evidence="1">Pyridoxamine 5'-phosphate oxidase N-terminal domain-containing protein</fullName>
    </recommendedName>
</protein>